<dbReference type="EMBL" id="PNHF01000050">
    <property type="protein sequence ID" value="PMC61083.1"/>
    <property type="molecule type" value="Genomic_DNA"/>
</dbReference>
<proteinExistence type="predicted"/>
<reference evidence="2 3" key="1">
    <citation type="submission" date="2017-09" db="EMBL/GenBank/DDBJ databases">
        <title>Bacterial strain isolated from the female urinary microbiota.</title>
        <authorList>
            <person name="Thomas-White K."/>
            <person name="Kumar N."/>
            <person name="Forster S."/>
            <person name="Putonti C."/>
            <person name="Lawley T."/>
            <person name="Wolfe A.J."/>
        </authorList>
    </citation>
    <scope>NUCLEOTIDE SEQUENCE [LARGE SCALE GENOMIC DNA]</scope>
    <source>
        <strain evidence="2 3">UMB0908</strain>
    </source>
</reference>
<evidence type="ECO:0000256" key="1">
    <source>
        <dbReference type="SAM" id="Phobius"/>
    </source>
</evidence>
<dbReference type="Proteomes" id="UP000235363">
    <property type="component" value="Unassembled WGS sequence"/>
</dbReference>
<keyword evidence="1" id="KW-0472">Membrane</keyword>
<feature type="transmembrane region" description="Helical" evidence="1">
    <location>
        <begin position="462"/>
        <end position="484"/>
    </location>
</feature>
<evidence type="ECO:0000313" key="2">
    <source>
        <dbReference type="EMBL" id="PMC61083.1"/>
    </source>
</evidence>
<name>A0A2N6SVI3_9CORY</name>
<comment type="caution">
    <text evidence="2">The sequence shown here is derived from an EMBL/GenBank/DDBJ whole genome shotgun (WGS) entry which is preliminary data.</text>
</comment>
<keyword evidence="1" id="KW-1133">Transmembrane helix</keyword>
<feature type="transmembrane region" description="Helical" evidence="1">
    <location>
        <begin position="235"/>
        <end position="257"/>
    </location>
</feature>
<protein>
    <recommendedName>
        <fullName evidence="4">ABC transporter permease</fullName>
    </recommendedName>
</protein>
<dbReference type="AlphaFoldDB" id="A0A2N6SVI3"/>
<dbReference type="STRING" id="1725.WU86_05685"/>
<feature type="transmembrane region" description="Helical" evidence="1">
    <location>
        <begin position="504"/>
        <end position="526"/>
    </location>
</feature>
<evidence type="ECO:0008006" key="4">
    <source>
        <dbReference type="Google" id="ProtNLM"/>
    </source>
</evidence>
<feature type="transmembrane region" description="Helical" evidence="1">
    <location>
        <begin position="191"/>
        <end position="207"/>
    </location>
</feature>
<feature type="transmembrane region" description="Helical" evidence="1">
    <location>
        <begin position="294"/>
        <end position="314"/>
    </location>
</feature>
<sequence>MSTLLRLHLRTRRGFLVGWLTPLIAFMALTPPAYRATYPDQRELEILADSMRVNLGLRAMYGIVPEPFTFGAFTQWETGMWVSILGSLMAILLAVRLTRATEDDGIAEMVRSSGSTTRTHASSAAIVVIGACVALGIGSSLALLACSTAIDGMSAIGCVLTGAVVAAATSAAGAVGLLAAQVAKTARGARGLGMAYLGAAFAVRAIADVRELDWLRPLSPLGWRGLVGPFSDDRAWPLAVMALAVLALTAFAVAVAARRDLGATWPERADRDRSTRPGSWRGLGSWGLRTQLEWPAVVGWAVATIALTVFFMSMTGEMTSMLESSPGTADLARQMAGGSTMEDVFTELMGTWLGLLVACAAVQAVLSVHGDEVAGRLAPEVGAGVPRWRPFAVAWAVAFAAVTVIVAVAAPLGAFAADASTQTPDVLGGALWSLGGQWPAAIAAAGIAAFFAATLPKVAWLAWLPVAWSGVTTFFGGIFGFPDWLMDVSLFAHAPHAADGTVDWTGSLVLAGIGLTGVALGALAVGKRDLVG</sequence>
<keyword evidence="1" id="KW-0812">Transmembrane</keyword>
<gene>
    <name evidence="2" type="ORF">CJ204_12915</name>
</gene>
<feature type="transmembrane region" description="Helical" evidence="1">
    <location>
        <begin position="391"/>
        <end position="417"/>
    </location>
</feature>
<feature type="transmembrane region" description="Helical" evidence="1">
    <location>
        <begin position="437"/>
        <end position="455"/>
    </location>
</feature>
<dbReference type="RefSeq" id="WP_102214931.1">
    <property type="nucleotide sequence ID" value="NZ_PNHF01000050.1"/>
</dbReference>
<evidence type="ECO:0000313" key="3">
    <source>
        <dbReference type="Proteomes" id="UP000235363"/>
    </source>
</evidence>
<accession>A0A2N6SVI3</accession>
<feature type="transmembrane region" description="Helical" evidence="1">
    <location>
        <begin position="349"/>
        <end position="370"/>
    </location>
</feature>
<organism evidence="2 3">
    <name type="scientific">Corynebacterium xerosis</name>
    <dbReference type="NCBI Taxonomy" id="1725"/>
    <lineage>
        <taxon>Bacteria</taxon>
        <taxon>Bacillati</taxon>
        <taxon>Actinomycetota</taxon>
        <taxon>Actinomycetes</taxon>
        <taxon>Mycobacteriales</taxon>
        <taxon>Corynebacteriaceae</taxon>
        <taxon>Corynebacterium</taxon>
    </lineage>
</organism>
<feature type="transmembrane region" description="Helical" evidence="1">
    <location>
        <begin position="154"/>
        <end position="179"/>
    </location>
</feature>
<feature type="transmembrane region" description="Helical" evidence="1">
    <location>
        <begin position="119"/>
        <end position="142"/>
    </location>
</feature>
<feature type="transmembrane region" description="Helical" evidence="1">
    <location>
        <begin position="80"/>
        <end position="98"/>
    </location>
</feature>